<keyword evidence="1" id="KW-1133">Transmembrane helix</keyword>
<proteinExistence type="predicted"/>
<name>A0A066RZI4_9GAMM</name>
<dbReference type="InterPro" id="IPR011836">
    <property type="entry name" value="YhdP"/>
</dbReference>
<keyword evidence="4" id="KW-1185">Reference proteome</keyword>
<feature type="domain" description="YhdP central" evidence="2">
    <location>
        <begin position="1"/>
        <end position="1279"/>
    </location>
</feature>
<reference evidence="3 4" key="1">
    <citation type="submission" date="2014-04" db="EMBL/GenBank/DDBJ databases">
        <title>Draft genome sequence of Photobacterium halotolerans S2753: a solonamide, ngercheumicin and holomycin producer.</title>
        <authorList>
            <person name="Machado H.R."/>
            <person name="Gram L."/>
        </authorList>
    </citation>
    <scope>NUCLEOTIDE SEQUENCE [LARGE SCALE GENOMIC DNA]</scope>
    <source>
        <strain evidence="3 4">S2753</strain>
    </source>
</reference>
<dbReference type="PANTHER" id="PTHR38690:SF1">
    <property type="entry name" value="PROTEASE"/>
    <property type="match status" value="1"/>
</dbReference>
<organism evidence="3 4">
    <name type="scientific">Photobacterium galatheae</name>
    <dbReference type="NCBI Taxonomy" id="1654360"/>
    <lineage>
        <taxon>Bacteria</taxon>
        <taxon>Pseudomonadati</taxon>
        <taxon>Pseudomonadota</taxon>
        <taxon>Gammaproteobacteria</taxon>
        <taxon>Vibrionales</taxon>
        <taxon>Vibrionaceae</taxon>
        <taxon>Photobacterium</taxon>
    </lineage>
</organism>
<dbReference type="PANTHER" id="PTHR38690">
    <property type="entry name" value="PROTEASE-RELATED"/>
    <property type="match status" value="1"/>
</dbReference>
<dbReference type="Proteomes" id="UP000027192">
    <property type="component" value="Unassembled WGS sequence"/>
</dbReference>
<keyword evidence="1" id="KW-0812">Transmembrane</keyword>
<accession>A0A066RZI4</accession>
<sequence>MLIKLTRVLKWTLLTLLVIGAVLITSLRLLLPQLNNYREPITAWLSAQTSMQIGVAQVEGRWHNLGPVMALHGVHLGQNSHDMIQVREIDLELDLWHSLLNLKPVFRDVQIYGLSLDVTQLPARNDAPDSAGQLDLAQLEQVLFVQLGTFSLRDASLVVTSPAGHRQPVTLKELKWDRRGDMHLAEGVVSIPGTDLSQLNVVANLSAENGLPSLSGTVYVKTQNLSFTPWLNQAILGGQKITDSQMNTEVWLTLDNGRLSHSKVRFEDSYVRWQEKGVKHELALLRGMLSLSPVSQQGAPGWRLDSHKLVLATDEKAWPRLDFSAQWLAADGQGQALAADLPLMDKVRQGSWQLAVSSIELARLHPLSTLLPGDSAARQAAQTLQSAGLLKDLRFAGQGLDNPRFSLTLEKFSNRQWMYLPAFQALNATVAGDAHQGQITLDVAQQTLDYDKVFQAPMPINQADVRAFWQMDEQGWRIWSDTLSVKTPHLKARGQFRLDVPANAPSWLSFYGETDLKDAGAAWRYLPRPALGQQLTDYLSAAIRGGHSEQAQLLWYGDLPAFPYTQHDGQFEVHVPLKAGRFSFDTAWPELTELDLDLVFRNDRMQLDARHAKTKGATAQRVSGDAWLHPEGHLRLEMEVGAQGEQVRDYMMATPLVDSVGAALTAVQVDGPVSARLALDIPFSGEQPHAQGEALLDNNDVTIESLALPLSQVKGKIEFSDDQITAEDVTAYWLGQPLAVSFQGASAASGYQVNVDLDGVWQIPSLQQRLQDPLLARVTGNSRWQGNVGVVLHDTGLDYQVSIQAPLKGIRSQLPYPLALKPGSPAKAVLMAAGNTSRLEASLTVPDAQYQAEIHLSPTPTIVRSGLNIGQSERRGLPKKGHDIRIQANRVDADAWETLVQAIMAQKQDSSEPAFIELPLPTRVNARIQQLTLAGLNWHDLELAVRKQPTKWHAVLGSREVSGELFWPDYQPLKINLEQFHLNLPEGEKPLQPIASTRKYVPQMTIPPVTDFDRSIMTYLPEMDVKVKDLWLQGYRLGALSGRLRREEQTLILEELQLDSGTTSLSLDGHWTMSQYQNETQIAFDISGEDSSELMGRLGVSGGIQDASFKSYASIQWQGAPWSMHRETLTGELKTETGKGVIRDVGGAGRILGLFSLDSIIRKMQLDFTGIFDDGLAFDYIKGSGRIENGRFRTDDVEMKALAGDMYIRGSANLVDETVNARVKFIPDLTSGIPVLTAFAVAPQTAIVVFAISTALSPVVDVFTQINYVVSGPIESPTVTEQSRFTGEFKVPDALKQQATP</sequence>
<comment type="caution">
    <text evidence="3">The sequence shown here is derived from an EMBL/GenBank/DDBJ whole genome shotgun (WGS) entry which is preliminary data.</text>
</comment>
<gene>
    <name evidence="3" type="ORF">EA58_05300</name>
</gene>
<dbReference type="OrthoDB" id="9762238at2"/>
<evidence type="ECO:0000313" key="3">
    <source>
        <dbReference type="EMBL" id="KDM92788.1"/>
    </source>
</evidence>
<evidence type="ECO:0000256" key="1">
    <source>
        <dbReference type="SAM" id="Phobius"/>
    </source>
</evidence>
<dbReference type="InterPro" id="IPR025263">
    <property type="entry name" value="YhdP_central"/>
</dbReference>
<dbReference type="STRING" id="1654360.EA58_05300"/>
<evidence type="ECO:0000259" key="2">
    <source>
        <dbReference type="Pfam" id="PF13116"/>
    </source>
</evidence>
<dbReference type="NCBIfam" id="TIGR02099">
    <property type="entry name" value="YhdP family protein"/>
    <property type="match status" value="1"/>
</dbReference>
<protein>
    <submittedName>
        <fullName evidence="3">Membrane protein</fullName>
    </submittedName>
</protein>
<feature type="transmembrane region" description="Helical" evidence="1">
    <location>
        <begin position="12"/>
        <end position="31"/>
    </location>
</feature>
<evidence type="ECO:0000313" key="4">
    <source>
        <dbReference type="Proteomes" id="UP000027192"/>
    </source>
</evidence>
<dbReference type="EMBL" id="JMIB01000006">
    <property type="protein sequence ID" value="KDM92788.1"/>
    <property type="molecule type" value="Genomic_DNA"/>
</dbReference>
<keyword evidence="1" id="KW-0472">Membrane</keyword>
<dbReference type="Pfam" id="PF13116">
    <property type="entry name" value="YhdP"/>
    <property type="match status" value="1"/>
</dbReference>
<dbReference type="RefSeq" id="WP_051641901.1">
    <property type="nucleotide sequence ID" value="NZ_JAGSGC010000005.1"/>
</dbReference>